<sequence>MIKNNRSNHMKKIISNIFSLIKSIIIIIILLHIADIFLFGNTLNIPKKGRQIFNKISQYDSKYFMDSVKNIKYHINNNFNKYKSKWENISSGNDKAV</sequence>
<name>G0EMP7_BRAIP</name>
<evidence type="ECO:0000256" key="1">
    <source>
        <dbReference type="SAM" id="Phobius"/>
    </source>
</evidence>
<dbReference type="Proteomes" id="UP000008522">
    <property type="component" value="Chromosome"/>
</dbReference>
<keyword evidence="1" id="KW-0472">Membrane</keyword>
<evidence type="ECO:0000313" key="3">
    <source>
        <dbReference type="Proteomes" id="UP000008522"/>
    </source>
</evidence>
<dbReference type="KEGG" id="bip:Bint_1112"/>
<protein>
    <submittedName>
        <fullName evidence="2">Uncharacterized protein</fullName>
    </submittedName>
</protein>
<keyword evidence="3" id="KW-1185">Reference proteome</keyword>
<reference evidence="2 3" key="1">
    <citation type="journal article" date="2011" name="BMC Genomics">
        <title>Complete genome sequence of Brachyspira intermedia reveals unique genomic features in Brachyspira species and phage-mediated horizontal gene transfer.</title>
        <authorList>
            <person name="Hafstrom T."/>
            <person name="Jansson D.S."/>
            <person name="Segerman B."/>
        </authorList>
    </citation>
    <scope>NUCLEOTIDE SEQUENCE [LARGE SCALE GENOMIC DNA]</scope>
    <source>
        <strain evidence="3">ATCC 51140 / PWS/A</strain>
    </source>
</reference>
<dbReference type="PATRIC" id="fig|1045858.4.peg.1112"/>
<proteinExistence type="predicted"/>
<dbReference type="HOGENOM" id="CLU_2341234_0_0_12"/>
<gene>
    <name evidence="2" type="ordered locus">Bint_1112</name>
</gene>
<evidence type="ECO:0000313" key="2">
    <source>
        <dbReference type="EMBL" id="AEM21735.1"/>
    </source>
</evidence>
<keyword evidence="1" id="KW-1133">Transmembrane helix</keyword>
<keyword evidence="1" id="KW-0812">Transmembrane</keyword>
<dbReference type="EMBL" id="CP002874">
    <property type="protein sequence ID" value="AEM21735.1"/>
    <property type="molecule type" value="Genomic_DNA"/>
</dbReference>
<organism evidence="2 3">
    <name type="scientific">Brachyspira intermedia (strain ATCC 51140 / PWS/A)</name>
    <name type="common">Serpulina intermedia</name>
    <dbReference type="NCBI Taxonomy" id="1045858"/>
    <lineage>
        <taxon>Bacteria</taxon>
        <taxon>Pseudomonadati</taxon>
        <taxon>Spirochaetota</taxon>
        <taxon>Spirochaetia</taxon>
        <taxon>Brachyspirales</taxon>
        <taxon>Brachyspiraceae</taxon>
        <taxon>Brachyspira</taxon>
    </lineage>
</organism>
<accession>G0EMP7</accession>
<dbReference type="AlphaFoldDB" id="G0EMP7"/>
<feature type="transmembrane region" description="Helical" evidence="1">
    <location>
        <begin position="20"/>
        <end position="40"/>
    </location>
</feature>